<keyword evidence="4 6" id="KW-0862">Zinc</keyword>
<keyword evidence="3 6" id="KW-0378">Hydrolase</keyword>
<dbReference type="GO" id="GO:0004222">
    <property type="term" value="F:metalloendopeptidase activity"/>
    <property type="evidence" value="ECO:0007669"/>
    <property type="project" value="InterPro"/>
</dbReference>
<dbReference type="RefSeq" id="WP_136571989.1">
    <property type="nucleotide sequence ID" value="NZ_STFG01000001.1"/>
</dbReference>
<evidence type="ECO:0000256" key="7">
    <source>
        <dbReference type="SAM" id="Phobius"/>
    </source>
</evidence>
<evidence type="ECO:0000259" key="8">
    <source>
        <dbReference type="Pfam" id="PF01435"/>
    </source>
</evidence>
<dbReference type="AlphaFoldDB" id="A0A4S8FDA1"/>
<evidence type="ECO:0000313" key="9">
    <source>
        <dbReference type="EMBL" id="THU05279.1"/>
    </source>
</evidence>
<dbReference type="InterPro" id="IPR051156">
    <property type="entry name" value="Mito/Outer_Membr_Metalloprot"/>
</dbReference>
<organism evidence="9 10">
    <name type="scientific">Lampropedia puyangensis</name>
    <dbReference type="NCBI Taxonomy" id="1330072"/>
    <lineage>
        <taxon>Bacteria</taxon>
        <taxon>Pseudomonadati</taxon>
        <taxon>Pseudomonadota</taxon>
        <taxon>Betaproteobacteria</taxon>
        <taxon>Burkholderiales</taxon>
        <taxon>Comamonadaceae</taxon>
        <taxon>Lampropedia</taxon>
    </lineage>
</organism>
<accession>A0A4S8FDA1</accession>
<dbReference type="PANTHER" id="PTHR22726">
    <property type="entry name" value="METALLOENDOPEPTIDASE OMA1"/>
    <property type="match status" value="1"/>
</dbReference>
<gene>
    <name evidence="9" type="ORF">E9531_01670</name>
</gene>
<feature type="domain" description="Peptidase M48" evidence="8">
    <location>
        <begin position="95"/>
        <end position="271"/>
    </location>
</feature>
<evidence type="ECO:0000256" key="2">
    <source>
        <dbReference type="ARBA" id="ARBA00022723"/>
    </source>
</evidence>
<keyword evidence="5 6" id="KW-0482">Metalloprotease</keyword>
<evidence type="ECO:0000313" key="10">
    <source>
        <dbReference type="Proteomes" id="UP000308917"/>
    </source>
</evidence>
<keyword evidence="10" id="KW-1185">Reference proteome</keyword>
<proteinExistence type="inferred from homology"/>
<evidence type="ECO:0000256" key="6">
    <source>
        <dbReference type="RuleBase" id="RU003983"/>
    </source>
</evidence>
<dbReference type="Gene3D" id="3.30.2010.10">
    <property type="entry name" value="Metalloproteases ('zincins'), catalytic domain"/>
    <property type="match status" value="1"/>
</dbReference>
<comment type="caution">
    <text evidence="9">The sequence shown here is derived from an EMBL/GenBank/DDBJ whole genome shotgun (WGS) entry which is preliminary data.</text>
</comment>
<keyword evidence="7" id="KW-0812">Transmembrane</keyword>
<dbReference type="GO" id="GO:0046872">
    <property type="term" value="F:metal ion binding"/>
    <property type="evidence" value="ECO:0007669"/>
    <property type="project" value="UniProtKB-KW"/>
</dbReference>
<dbReference type="InterPro" id="IPR001915">
    <property type="entry name" value="Peptidase_M48"/>
</dbReference>
<comment type="similarity">
    <text evidence="6">Belongs to the peptidase M48 family.</text>
</comment>
<dbReference type="EMBL" id="STFG01000001">
    <property type="protein sequence ID" value="THU05279.1"/>
    <property type="molecule type" value="Genomic_DNA"/>
</dbReference>
<protein>
    <submittedName>
        <fullName evidence="9">M48 family metallopeptidase</fullName>
    </submittedName>
</protein>
<comment type="cofactor">
    <cofactor evidence="6">
        <name>Zn(2+)</name>
        <dbReference type="ChEBI" id="CHEBI:29105"/>
    </cofactor>
    <text evidence="6">Binds 1 zinc ion per subunit.</text>
</comment>
<evidence type="ECO:0000256" key="1">
    <source>
        <dbReference type="ARBA" id="ARBA00022670"/>
    </source>
</evidence>
<keyword evidence="7" id="KW-1133">Transmembrane helix</keyword>
<keyword evidence="1 6" id="KW-0645">Protease</keyword>
<feature type="transmembrane region" description="Helical" evidence="7">
    <location>
        <begin position="43"/>
        <end position="66"/>
    </location>
</feature>
<evidence type="ECO:0000256" key="5">
    <source>
        <dbReference type="ARBA" id="ARBA00023049"/>
    </source>
</evidence>
<sequence length="297" mass="31891">MAQHGLRSPESANLKTMASYENPSVRDDVNVAPHSAVGEFAKLSIALAASVVLLVVALTWGFRWLAPWIPFSYEQRIAAPIVEQLTKDRGTSPAQSYLQHLAEQLAAHMDFPKGMSVQVHWSDSTVPNAFATLGGHITIYQGLIHSVQTENGLAMVLAHELAHVRHRDPLVSAGSGLILASSLGAVLGSGAESIVGKTSAALMQLQFSRQQERAADAVALRALHAYYGHASGADEFFSTMQQAGKTWAAHNAATFLQTHPGTEQRIADIRAFVAATAVKDEVQLTPLPDFLRTPTAK</sequence>
<dbReference type="PANTHER" id="PTHR22726:SF1">
    <property type="entry name" value="METALLOENDOPEPTIDASE OMA1, MITOCHONDRIAL"/>
    <property type="match status" value="1"/>
</dbReference>
<dbReference type="GO" id="GO:0051603">
    <property type="term" value="P:proteolysis involved in protein catabolic process"/>
    <property type="evidence" value="ECO:0007669"/>
    <property type="project" value="TreeGrafter"/>
</dbReference>
<dbReference type="GO" id="GO:0016020">
    <property type="term" value="C:membrane"/>
    <property type="evidence" value="ECO:0007669"/>
    <property type="project" value="TreeGrafter"/>
</dbReference>
<keyword evidence="2" id="KW-0479">Metal-binding</keyword>
<dbReference type="Pfam" id="PF01435">
    <property type="entry name" value="Peptidase_M48"/>
    <property type="match status" value="1"/>
</dbReference>
<dbReference type="Proteomes" id="UP000308917">
    <property type="component" value="Unassembled WGS sequence"/>
</dbReference>
<evidence type="ECO:0000256" key="4">
    <source>
        <dbReference type="ARBA" id="ARBA00022833"/>
    </source>
</evidence>
<dbReference type="CDD" id="cd07332">
    <property type="entry name" value="M48C_Oma1_like"/>
    <property type="match status" value="1"/>
</dbReference>
<name>A0A4S8FDA1_9BURK</name>
<reference evidence="9 10" key="1">
    <citation type="journal article" date="2015" name="Antonie Van Leeuwenhoek">
        <title>Lampropedia puyangensis sp. nov., isolated from symptomatic bark of Populus ? euramericana canker and emended description of Lampropedia hyalina (Ehrenberg 1832) Lee et al. 2004.</title>
        <authorList>
            <person name="Li Y."/>
            <person name="Wang T."/>
            <person name="Piao C.G."/>
            <person name="Wang L.F."/>
            <person name="Tian G.Z."/>
            <person name="Zhu T.H."/>
            <person name="Guo M.W."/>
        </authorList>
    </citation>
    <scope>NUCLEOTIDE SEQUENCE [LARGE SCALE GENOMIC DNA]</scope>
    <source>
        <strain evidence="9 10">2-bin</strain>
    </source>
</reference>
<evidence type="ECO:0000256" key="3">
    <source>
        <dbReference type="ARBA" id="ARBA00022801"/>
    </source>
</evidence>
<keyword evidence="7" id="KW-0472">Membrane</keyword>